<feature type="non-terminal residue" evidence="2">
    <location>
        <position position="1"/>
    </location>
</feature>
<gene>
    <name evidence="2" type="ORF">KDA27_23755</name>
</gene>
<proteinExistence type="inferred from homology"/>
<dbReference type="EMBL" id="JAGQHS010000218">
    <property type="protein sequence ID" value="MCA9758830.1"/>
    <property type="molecule type" value="Genomic_DNA"/>
</dbReference>
<dbReference type="Proteomes" id="UP000739538">
    <property type="component" value="Unassembled WGS sequence"/>
</dbReference>
<dbReference type="SUPFAM" id="SSF53649">
    <property type="entry name" value="Alkaline phosphatase-like"/>
    <property type="match status" value="1"/>
</dbReference>
<dbReference type="GO" id="GO:0004065">
    <property type="term" value="F:arylsulfatase activity"/>
    <property type="evidence" value="ECO:0007669"/>
    <property type="project" value="TreeGrafter"/>
</dbReference>
<dbReference type="PANTHER" id="PTHR42693:SF33">
    <property type="entry name" value="ARYLSULFATASE"/>
    <property type="match status" value="1"/>
</dbReference>
<dbReference type="InterPro" id="IPR017850">
    <property type="entry name" value="Alkaline_phosphatase_core_sf"/>
</dbReference>
<reference evidence="2" key="1">
    <citation type="submission" date="2020-04" db="EMBL/GenBank/DDBJ databases">
        <authorList>
            <person name="Zhang T."/>
        </authorList>
    </citation>
    <scope>NUCLEOTIDE SEQUENCE</scope>
    <source>
        <strain evidence="2">HKST-UBA02</strain>
    </source>
</reference>
<dbReference type="InterPro" id="IPR050738">
    <property type="entry name" value="Sulfatase"/>
</dbReference>
<organism evidence="2 3">
    <name type="scientific">Eiseniibacteriota bacterium</name>
    <dbReference type="NCBI Taxonomy" id="2212470"/>
    <lineage>
        <taxon>Bacteria</taxon>
        <taxon>Candidatus Eiseniibacteriota</taxon>
    </lineage>
</organism>
<sequence length="187" mass="20678">RETTETPWIMSLPFRVEDGVEIPTRTRNVDIWPTLLDLLGLEPLENVDGRSVAGEILSALAGSDTGDPTQARTGPSEPVAFSFLDRTWGQVKQPPRPAVAVVDGPLRYVYARSSDGRATEQLFDRTADPQERTDVLAEHPDRAAEMRRQAEAHLDSFDAPPWGDATVSIEIDAMELNQLRALGYEIP</sequence>
<evidence type="ECO:0008006" key="4">
    <source>
        <dbReference type="Google" id="ProtNLM"/>
    </source>
</evidence>
<evidence type="ECO:0000256" key="1">
    <source>
        <dbReference type="ARBA" id="ARBA00008779"/>
    </source>
</evidence>
<dbReference type="Gene3D" id="3.40.720.10">
    <property type="entry name" value="Alkaline Phosphatase, subunit A"/>
    <property type="match status" value="1"/>
</dbReference>
<comment type="caution">
    <text evidence="2">The sequence shown here is derived from an EMBL/GenBank/DDBJ whole genome shotgun (WGS) entry which is preliminary data.</text>
</comment>
<protein>
    <recommendedName>
        <fullName evidence="4">Sulfatase</fullName>
    </recommendedName>
</protein>
<comment type="similarity">
    <text evidence="1">Belongs to the sulfatase family.</text>
</comment>
<evidence type="ECO:0000313" key="2">
    <source>
        <dbReference type="EMBL" id="MCA9758830.1"/>
    </source>
</evidence>
<name>A0A956NG92_UNCEI</name>
<reference evidence="2" key="2">
    <citation type="journal article" date="2021" name="Microbiome">
        <title>Successional dynamics and alternative stable states in a saline activated sludge microbial community over 9 years.</title>
        <authorList>
            <person name="Wang Y."/>
            <person name="Ye J."/>
            <person name="Ju F."/>
            <person name="Liu L."/>
            <person name="Boyd J.A."/>
            <person name="Deng Y."/>
            <person name="Parks D.H."/>
            <person name="Jiang X."/>
            <person name="Yin X."/>
            <person name="Woodcroft B.J."/>
            <person name="Tyson G.W."/>
            <person name="Hugenholtz P."/>
            <person name="Polz M.F."/>
            <person name="Zhang T."/>
        </authorList>
    </citation>
    <scope>NUCLEOTIDE SEQUENCE</scope>
    <source>
        <strain evidence="2">HKST-UBA02</strain>
    </source>
</reference>
<evidence type="ECO:0000313" key="3">
    <source>
        <dbReference type="Proteomes" id="UP000739538"/>
    </source>
</evidence>
<accession>A0A956NG92</accession>
<dbReference type="PANTHER" id="PTHR42693">
    <property type="entry name" value="ARYLSULFATASE FAMILY MEMBER"/>
    <property type="match status" value="1"/>
</dbReference>
<dbReference type="AlphaFoldDB" id="A0A956NG92"/>